<evidence type="ECO:0000313" key="1">
    <source>
        <dbReference type="EMBL" id="KAA0930686.1"/>
    </source>
</evidence>
<dbReference type="OrthoDB" id="4053327at2"/>
<evidence type="ECO:0000313" key="2">
    <source>
        <dbReference type="Proteomes" id="UP000324965"/>
    </source>
</evidence>
<sequence>MTGLLLVTACSATDRPSERADGPLRTGLTDTERGILGEAEQRLISDCMRDKGFRYGLDLDTDGPRGGVPERRFGSDDVAWARRHGYGLAEAARSGDGNGSGKAAVAGNSPQARYVASLTPGRKATFDRALNGTDRAAIVVPAPGRGQIFTSADGCLADARRRLYGDLRRWTEAKAAVVNLEYLTFDAVVKEPRYTKALADWHSCMKARGLAHSNSSEAIGAVAKENRSRTAGKAWKHEVTVAVADAECNRAAGLARTGIRLQREHVRDAARHEFARQTRYYTRAVTTALTRARSLPDSTSG</sequence>
<gene>
    <name evidence="1" type="ORF">FGF04_29695</name>
</gene>
<dbReference type="Proteomes" id="UP000324965">
    <property type="component" value="Unassembled WGS sequence"/>
</dbReference>
<keyword evidence="2" id="KW-1185">Reference proteome</keyword>
<dbReference type="AlphaFoldDB" id="A0A5B0AN63"/>
<dbReference type="EMBL" id="VDFC01000047">
    <property type="protein sequence ID" value="KAA0930686.1"/>
    <property type="molecule type" value="Genomic_DNA"/>
</dbReference>
<reference evidence="1 2" key="1">
    <citation type="submission" date="2019-05" db="EMBL/GenBank/DDBJ databases">
        <authorList>
            <person name="Hariharan J."/>
            <person name="Choudoir M.J."/>
            <person name="Diebold P."/>
            <person name="Panke-Buisse K."/>
            <person name="Buckley D.H."/>
        </authorList>
    </citation>
    <scope>NUCLEOTIDE SEQUENCE [LARGE SCALE GENOMIC DNA]</scope>
    <source>
        <strain evidence="1 2">SUN51</strain>
    </source>
</reference>
<evidence type="ECO:0008006" key="3">
    <source>
        <dbReference type="Google" id="ProtNLM"/>
    </source>
</evidence>
<proteinExistence type="predicted"/>
<accession>A0A5B0AN63</accession>
<comment type="caution">
    <text evidence="1">The sequence shown here is derived from an EMBL/GenBank/DDBJ whole genome shotgun (WGS) entry which is preliminary data.</text>
</comment>
<protein>
    <recommendedName>
        <fullName evidence="3">Lipoprotein</fullName>
    </recommendedName>
</protein>
<organism evidence="1 2">
    <name type="scientific">Streptomyces apricus</name>
    <dbReference type="NCBI Taxonomy" id="1828112"/>
    <lineage>
        <taxon>Bacteria</taxon>
        <taxon>Bacillati</taxon>
        <taxon>Actinomycetota</taxon>
        <taxon>Actinomycetes</taxon>
        <taxon>Kitasatosporales</taxon>
        <taxon>Streptomycetaceae</taxon>
        <taxon>Streptomyces</taxon>
    </lineage>
</organism>
<name>A0A5B0AN63_9ACTN</name>
<dbReference type="RefSeq" id="WP_149514363.1">
    <property type="nucleotide sequence ID" value="NZ_VDFC01000047.1"/>
</dbReference>